<evidence type="ECO:0000313" key="3">
    <source>
        <dbReference type="Proteomes" id="UP000287171"/>
    </source>
</evidence>
<dbReference type="EMBL" id="BIFT01000002">
    <property type="protein sequence ID" value="GCE30230.1"/>
    <property type="molecule type" value="Genomic_DNA"/>
</dbReference>
<feature type="transmembrane region" description="Helical" evidence="1">
    <location>
        <begin position="5"/>
        <end position="26"/>
    </location>
</feature>
<keyword evidence="1" id="KW-0812">Transmembrane</keyword>
<dbReference type="Proteomes" id="UP000287171">
    <property type="component" value="Unassembled WGS sequence"/>
</dbReference>
<organism evidence="2 3">
    <name type="scientific">Dictyobacter alpinus</name>
    <dbReference type="NCBI Taxonomy" id="2014873"/>
    <lineage>
        <taxon>Bacteria</taxon>
        <taxon>Bacillati</taxon>
        <taxon>Chloroflexota</taxon>
        <taxon>Ktedonobacteria</taxon>
        <taxon>Ktedonobacterales</taxon>
        <taxon>Dictyobacteraceae</taxon>
        <taxon>Dictyobacter</taxon>
    </lineage>
</organism>
<evidence type="ECO:0000313" key="2">
    <source>
        <dbReference type="EMBL" id="GCE30230.1"/>
    </source>
</evidence>
<dbReference type="AlphaFoldDB" id="A0A402BG29"/>
<keyword evidence="1" id="KW-1133">Transmembrane helix</keyword>
<dbReference type="RefSeq" id="WP_126630380.1">
    <property type="nucleotide sequence ID" value="NZ_BIFT01000002.1"/>
</dbReference>
<accession>A0A402BG29</accession>
<reference evidence="3" key="1">
    <citation type="submission" date="2018-12" db="EMBL/GenBank/DDBJ databases">
        <title>Tengunoibacter tsumagoiensis gen. nov., sp. nov., Dictyobacter kobayashii sp. nov., D. alpinus sp. nov., and D. joshuensis sp. nov. and description of Dictyobacteraceae fam. nov. within the order Ktedonobacterales isolated from Tengu-no-mugimeshi.</title>
        <authorList>
            <person name="Wang C.M."/>
            <person name="Zheng Y."/>
            <person name="Sakai Y."/>
            <person name="Toyoda A."/>
            <person name="Minakuchi Y."/>
            <person name="Abe K."/>
            <person name="Yokota A."/>
            <person name="Yabe S."/>
        </authorList>
    </citation>
    <scope>NUCLEOTIDE SEQUENCE [LARGE SCALE GENOMIC DNA]</scope>
    <source>
        <strain evidence="3">Uno16</strain>
    </source>
</reference>
<keyword evidence="3" id="KW-1185">Reference proteome</keyword>
<name>A0A402BG29_9CHLR</name>
<evidence type="ECO:0000256" key="1">
    <source>
        <dbReference type="SAM" id="Phobius"/>
    </source>
</evidence>
<sequence>MEAVIVYCLVLIFFVALGIFTAAVLLNNPYRLPKPSISDDPAQTVPAKSSSKSVYVLLALFLTSMLVAFVSDRRRAHVS</sequence>
<keyword evidence="1" id="KW-0472">Membrane</keyword>
<proteinExistence type="predicted"/>
<feature type="transmembrane region" description="Helical" evidence="1">
    <location>
        <begin position="54"/>
        <end position="71"/>
    </location>
</feature>
<protein>
    <submittedName>
        <fullName evidence="2">Uncharacterized protein</fullName>
    </submittedName>
</protein>
<gene>
    <name evidence="2" type="ORF">KDA_57140</name>
</gene>
<comment type="caution">
    <text evidence="2">The sequence shown here is derived from an EMBL/GenBank/DDBJ whole genome shotgun (WGS) entry which is preliminary data.</text>
</comment>